<feature type="region of interest" description="Disordered" evidence="1">
    <location>
        <begin position="247"/>
        <end position="272"/>
    </location>
</feature>
<dbReference type="RefSeq" id="WP_311673276.1">
    <property type="nucleotide sequence ID" value="NZ_JAVREQ010000008.1"/>
</dbReference>
<reference evidence="3" key="1">
    <citation type="submission" date="2023-07" db="EMBL/GenBank/DDBJ databases">
        <title>30 novel species of actinomycetes from the DSMZ collection.</title>
        <authorList>
            <person name="Nouioui I."/>
        </authorList>
    </citation>
    <scope>NUCLEOTIDE SEQUENCE [LARGE SCALE GENOMIC DNA]</scope>
    <source>
        <strain evidence="3">DSM 42041</strain>
    </source>
</reference>
<evidence type="ECO:0000313" key="2">
    <source>
        <dbReference type="EMBL" id="MDT0379484.1"/>
    </source>
</evidence>
<gene>
    <name evidence="2" type="ORF">RM572_11980</name>
</gene>
<evidence type="ECO:0000256" key="1">
    <source>
        <dbReference type="SAM" id="MobiDB-lite"/>
    </source>
</evidence>
<dbReference type="EMBL" id="JAVREQ010000008">
    <property type="protein sequence ID" value="MDT0379484.1"/>
    <property type="molecule type" value="Genomic_DNA"/>
</dbReference>
<protein>
    <submittedName>
        <fullName evidence="2">Uncharacterized protein</fullName>
    </submittedName>
</protein>
<dbReference type="Proteomes" id="UP001183414">
    <property type="component" value="Unassembled WGS sequence"/>
</dbReference>
<feature type="region of interest" description="Disordered" evidence="1">
    <location>
        <begin position="143"/>
        <end position="167"/>
    </location>
</feature>
<dbReference type="InterPro" id="IPR040701">
    <property type="entry name" value="Bact_RF_family2"/>
</dbReference>
<keyword evidence="3" id="KW-1185">Reference proteome</keyword>
<sequence>MQLSRLASLYTPEQASFATVYLEGRSPGEDAADQVRLRWHELRERLTKEGASEAALGSVDEALSQDKAGEEQADGRVLVASAEGRLALDQPWDAALGAGDQAHWGPFPELGSYVRHTADAVRVLLVVADQQEARFSAVTVATGGDAAEDSAPPQEGGSAPHRRVRHRSATVVNQDADDFDTTATDALRRTSPDLVVLAGEVQGRATLRSRMPDPLSAPLVETDRGGVTDSRARHVLDEELLQIATRHAQQKQRDDASRFHEAEGHRNTVQGSDKVLEAAESGALDMLFTEAGTAAGQEARILGAAARSGAGFALVPHGTGLAGGVAGILRFSPGG</sequence>
<accession>A0ABU2NR72</accession>
<evidence type="ECO:0000313" key="3">
    <source>
        <dbReference type="Proteomes" id="UP001183414"/>
    </source>
</evidence>
<dbReference type="Pfam" id="PF18844">
    <property type="entry name" value="baeRF_family2"/>
    <property type="match status" value="1"/>
</dbReference>
<comment type="caution">
    <text evidence="2">The sequence shown here is derived from an EMBL/GenBank/DDBJ whole genome shotgun (WGS) entry which is preliminary data.</text>
</comment>
<proteinExistence type="predicted"/>
<organism evidence="2 3">
    <name type="scientific">Streptomyces hazeniae</name>
    <dbReference type="NCBI Taxonomy" id="3075538"/>
    <lineage>
        <taxon>Bacteria</taxon>
        <taxon>Bacillati</taxon>
        <taxon>Actinomycetota</taxon>
        <taxon>Actinomycetes</taxon>
        <taxon>Kitasatosporales</taxon>
        <taxon>Streptomycetaceae</taxon>
        <taxon>Streptomyces</taxon>
    </lineage>
</organism>
<name>A0ABU2NR72_9ACTN</name>
<feature type="compositionally biased region" description="Basic and acidic residues" evidence="1">
    <location>
        <begin position="251"/>
        <end position="266"/>
    </location>
</feature>